<dbReference type="SMART" id="SM00388">
    <property type="entry name" value="HisKA"/>
    <property type="match status" value="1"/>
</dbReference>
<protein>
    <recommendedName>
        <fullName evidence="3">histidine kinase</fullName>
        <ecNumber evidence="3">2.7.13.3</ecNumber>
    </recommendedName>
</protein>
<dbReference type="Pfam" id="PF16524">
    <property type="entry name" value="RisS_PPD"/>
    <property type="match status" value="1"/>
</dbReference>
<name>A0A1H5XDU5_9RHOO</name>
<dbReference type="Gene3D" id="1.10.287.130">
    <property type="match status" value="1"/>
</dbReference>
<evidence type="ECO:0000256" key="1">
    <source>
        <dbReference type="ARBA" id="ARBA00000085"/>
    </source>
</evidence>
<dbReference type="EMBL" id="CP018839">
    <property type="protein sequence ID" value="APR05504.1"/>
    <property type="molecule type" value="Genomic_DNA"/>
</dbReference>
<dbReference type="PANTHER" id="PTHR44936">
    <property type="entry name" value="SENSOR PROTEIN CREC"/>
    <property type="match status" value="1"/>
</dbReference>
<dbReference type="PRINTS" id="PR00344">
    <property type="entry name" value="BCTRLSENSOR"/>
</dbReference>
<keyword evidence="7" id="KW-0808">Transferase</keyword>
<dbReference type="CDD" id="cd06225">
    <property type="entry name" value="HAMP"/>
    <property type="match status" value="1"/>
</dbReference>
<dbReference type="AlphaFoldDB" id="A0A1H5XDU5"/>
<dbReference type="GO" id="GO:0005524">
    <property type="term" value="F:ATP binding"/>
    <property type="evidence" value="ECO:0007669"/>
    <property type="project" value="UniProtKB-KW"/>
</dbReference>
<accession>A0A1H5XDU5</accession>
<dbReference type="InterPro" id="IPR032408">
    <property type="entry name" value="RisS_PPD"/>
</dbReference>
<dbReference type="KEGG" id="tcl:Tchl_2678"/>
<evidence type="ECO:0000256" key="13">
    <source>
        <dbReference type="ARBA" id="ARBA00023012"/>
    </source>
</evidence>
<evidence type="ECO:0000256" key="10">
    <source>
        <dbReference type="ARBA" id="ARBA00022777"/>
    </source>
</evidence>
<dbReference type="PROSITE" id="PS50885">
    <property type="entry name" value="HAMP"/>
    <property type="match status" value="1"/>
</dbReference>
<reference evidence="15 16" key="1">
    <citation type="submission" date="2016-12" db="EMBL/GenBank/DDBJ databases">
        <title>Complete genome sequence of Thauera chlorobenzoica, a Betaproteobacterium degrading haloaromatics anaerobically to CO2 and halides.</title>
        <authorList>
            <person name="Goris T."/>
            <person name="Mergelsberg M."/>
            <person name="Boll M."/>
        </authorList>
    </citation>
    <scope>NUCLEOTIDE SEQUENCE [LARGE SCALE GENOMIC DNA]</scope>
    <source>
        <strain evidence="15 16">3CB1</strain>
    </source>
</reference>
<dbReference type="Pfam" id="PF02518">
    <property type="entry name" value="HATPase_c"/>
    <property type="match status" value="1"/>
</dbReference>
<keyword evidence="13" id="KW-0902">Two-component regulatory system</keyword>
<dbReference type="InterPro" id="IPR003660">
    <property type="entry name" value="HAMP_dom"/>
</dbReference>
<gene>
    <name evidence="15" type="ORF">Tchl_2678</name>
</gene>
<dbReference type="PANTHER" id="PTHR44936:SF5">
    <property type="entry name" value="SENSOR HISTIDINE KINASE ENVZ"/>
    <property type="match status" value="1"/>
</dbReference>
<dbReference type="InterPro" id="IPR004358">
    <property type="entry name" value="Sig_transdc_His_kin-like_C"/>
</dbReference>
<dbReference type="Pfam" id="PF00512">
    <property type="entry name" value="HisKA"/>
    <property type="match status" value="1"/>
</dbReference>
<keyword evidence="6" id="KW-0597">Phosphoprotein</keyword>
<dbReference type="InterPro" id="IPR050980">
    <property type="entry name" value="2C_sensor_his_kinase"/>
</dbReference>
<keyword evidence="10 15" id="KW-0418">Kinase</keyword>
<sequence length="466" mass="51138">MPGGQTLSRLPAPGRLLARVLPGTLLWQTFLLVALLLTLALGAWSQIFRYMQEPARARDVAQMVVSVVNLTRTALINADIERRTDLLIELAALEGIRIYPAEASDELVALDDTRPLRLLMADVRRQLGGHTRFASKWKTLEGFWVSFRLHPEDEEDEYWVMLPPERIDNPDTFGWLGWAGGALVAALFGAYLIVSRVSAPLRQLARAANMIGSGRTPPLIEESGAQEIAVVARAFNRMTGDLARNDADRALILAGVSHDLRTPLARLRLGIEMSGAPASEVSAMVADIEEMDRIIGQFLDFGRGEPQQALQRVDLVRLVHEVTEPYRLRGIDIRILGAGRLEVAAHVLPLRRALANLIDNALRYAGDDGPLDVDIGKHEGFACIEVADRGPGIPEDQVERMRHPFTRLEAARSNTKGAGLGLAIVDRVMRAHHGRLDLLPRPGGGLRAILNLPDAAGTDTRYNPAT</sequence>
<dbReference type="InterPro" id="IPR003594">
    <property type="entry name" value="HATPase_dom"/>
</dbReference>
<dbReference type="GO" id="GO:0000155">
    <property type="term" value="F:phosphorelay sensor kinase activity"/>
    <property type="evidence" value="ECO:0007669"/>
    <property type="project" value="InterPro"/>
</dbReference>
<evidence type="ECO:0000256" key="9">
    <source>
        <dbReference type="ARBA" id="ARBA00022741"/>
    </source>
</evidence>
<dbReference type="Gene3D" id="3.30.565.10">
    <property type="entry name" value="Histidine kinase-like ATPase, C-terminal domain"/>
    <property type="match status" value="1"/>
</dbReference>
<dbReference type="InterPro" id="IPR038421">
    <property type="entry name" value="RisS_PPD_sf"/>
</dbReference>
<evidence type="ECO:0000256" key="12">
    <source>
        <dbReference type="ARBA" id="ARBA00022989"/>
    </source>
</evidence>
<evidence type="ECO:0000256" key="8">
    <source>
        <dbReference type="ARBA" id="ARBA00022692"/>
    </source>
</evidence>
<dbReference type="PROSITE" id="PS50109">
    <property type="entry name" value="HIS_KIN"/>
    <property type="match status" value="1"/>
</dbReference>
<keyword evidence="14" id="KW-0472">Membrane</keyword>
<dbReference type="RefSeq" id="WP_075148856.1">
    <property type="nucleotide sequence ID" value="NZ_CP018839.1"/>
</dbReference>
<keyword evidence="4" id="KW-1003">Cell membrane</keyword>
<dbReference type="CDD" id="cd00082">
    <property type="entry name" value="HisKA"/>
    <property type="match status" value="1"/>
</dbReference>
<dbReference type="STRING" id="96773.Tchl_2678"/>
<dbReference type="InterPro" id="IPR036097">
    <property type="entry name" value="HisK_dim/P_sf"/>
</dbReference>
<dbReference type="EC" id="2.7.13.3" evidence="3"/>
<dbReference type="CDD" id="cd00075">
    <property type="entry name" value="HATPase"/>
    <property type="match status" value="1"/>
</dbReference>
<evidence type="ECO:0000313" key="16">
    <source>
        <dbReference type="Proteomes" id="UP000185739"/>
    </source>
</evidence>
<evidence type="ECO:0000256" key="3">
    <source>
        <dbReference type="ARBA" id="ARBA00012438"/>
    </source>
</evidence>
<comment type="catalytic activity">
    <reaction evidence="1">
        <text>ATP + protein L-histidine = ADP + protein N-phospho-L-histidine.</text>
        <dbReference type="EC" id="2.7.13.3"/>
    </reaction>
</comment>
<dbReference type="SUPFAM" id="SSF47384">
    <property type="entry name" value="Homodimeric domain of signal transducing histidine kinase"/>
    <property type="match status" value="1"/>
</dbReference>
<dbReference type="Proteomes" id="UP000185739">
    <property type="component" value="Chromosome"/>
</dbReference>
<evidence type="ECO:0000256" key="6">
    <source>
        <dbReference type="ARBA" id="ARBA00022553"/>
    </source>
</evidence>
<keyword evidence="16" id="KW-1185">Reference proteome</keyword>
<dbReference type="InterPro" id="IPR003661">
    <property type="entry name" value="HisK_dim/P_dom"/>
</dbReference>
<evidence type="ECO:0000256" key="2">
    <source>
        <dbReference type="ARBA" id="ARBA00004429"/>
    </source>
</evidence>
<keyword evidence="8" id="KW-0812">Transmembrane</keyword>
<keyword evidence="5" id="KW-0997">Cell inner membrane</keyword>
<keyword evidence="12" id="KW-1133">Transmembrane helix</keyword>
<dbReference type="InterPro" id="IPR005467">
    <property type="entry name" value="His_kinase_dom"/>
</dbReference>
<dbReference type="SMART" id="SM00304">
    <property type="entry name" value="HAMP"/>
    <property type="match status" value="1"/>
</dbReference>
<evidence type="ECO:0000256" key="5">
    <source>
        <dbReference type="ARBA" id="ARBA00022519"/>
    </source>
</evidence>
<keyword evidence="11" id="KW-0067">ATP-binding</keyword>
<dbReference type="SMART" id="SM00387">
    <property type="entry name" value="HATPase_c"/>
    <property type="match status" value="1"/>
</dbReference>
<evidence type="ECO:0000256" key="11">
    <source>
        <dbReference type="ARBA" id="ARBA00022840"/>
    </source>
</evidence>
<dbReference type="Gene3D" id="3.30.450.300">
    <property type="entry name" value="Sensor histidine kinase RisS, periplasmic domain"/>
    <property type="match status" value="1"/>
</dbReference>
<dbReference type="GO" id="GO:0005886">
    <property type="term" value="C:plasma membrane"/>
    <property type="evidence" value="ECO:0007669"/>
    <property type="project" value="UniProtKB-SubCell"/>
</dbReference>
<dbReference type="Pfam" id="PF00672">
    <property type="entry name" value="HAMP"/>
    <property type="match status" value="1"/>
</dbReference>
<comment type="subcellular location">
    <subcellularLocation>
        <location evidence="2">Cell inner membrane</location>
        <topology evidence="2">Multi-pass membrane protein</topology>
    </subcellularLocation>
</comment>
<dbReference type="InterPro" id="IPR036890">
    <property type="entry name" value="HATPase_C_sf"/>
</dbReference>
<organism evidence="15 16">
    <name type="scientific">Thauera chlorobenzoica</name>
    <dbReference type="NCBI Taxonomy" id="96773"/>
    <lineage>
        <taxon>Bacteria</taxon>
        <taxon>Pseudomonadati</taxon>
        <taxon>Pseudomonadota</taxon>
        <taxon>Betaproteobacteria</taxon>
        <taxon>Rhodocyclales</taxon>
        <taxon>Zoogloeaceae</taxon>
        <taxon>Thauera</taxon>
    </lineage>
</organism>
<evidence type="ECO:0000256" key="4">
    <source>
        <dbReference type="ARBA" id="ARBA00022475"/>
    </source>
</evidence>
<evidence type="ECO:0000256" key="14">
    <source>
        <dbReference type="ARBA" id="ARBA00023136"/>
    </source>
</evidence>
<proteinExistence type="predicted"/>
<dbReference type="OrthoDB" id="9804645at2"/>
<evidence type="ECO:0000256" key="7">
    <source>
        <dbReference type="ARBA" id="ARBA00022679"/>
    </source>
</evidence>
<dbReference type="SUPFAM" id="SSF158472">
    <property type="entry name" value="HAMP domain-like"/>
    <property type="match status" value="1"/>
</dbReference>
<evidence type="ECO:0000313" key="15">
    <source>
        <dbReference type="EMBL" id="APR05504.1"/>
    </source>
</evidence>
<keyword evidence="9" id="KW-0547">Nucleotide-binding</keyword>
<dbReference type="SUPFAM" id="SSF55874">
    <property type="entry name" value="ATPase domain of HSP90 chaperone/DNA topoisomerase II/histidine kinase"/>
    <property type="match status" value="1"/>
</dbReference>